<evidence type="ECO:0000313" key="1">
    <source>
        <dbReference type="EMBL" id="OGB90597.1"/>
    </source>
</evidence>
<dbReference type="InterPro" id="IPR008914">
    <property type="entry name" value="PEBP"/>
</dbReference>
<proteinExistence type="predicted"/>
<gene>
    <name evidence="1" type="ORF">A2625_03545</name>
</gene>
<protein>
    <recommendedName>
        <fullName evidence="3">YbhB/YbcL family Raf kinase inhibitor-like protein</fullName>
    </recommendedName>
</protein>
<dbReference type="InterPro" id="IPR036610">
    <property type="entry name" value="PEBP-like_sf"/>
</dbReference>
<dbReference type="Gene3D" id="3.90.280.10">
    <property type="entry name" value="PEBP-like"/>
    <property type="match status" value="1"/>
</dbReference>
<dbReference type="AlphaFoldDB" id="A0A1F4Q3Z6"/>
<organism evidence="1 2">
    <name type="scientific">candidate division WOR-1 bacterium RIFCSPHIGHO2_01_FULL_53_15</name>
    <dbReference type="NCBI Taxonomy" id="1802564"/>
    <lineage>
        <taxon>Bacteria</taxon>
        <taxon>Bacillati</taxon>
        <taxon>Saganbacteria</taxon>
    </lineage>
</organism>
<name>A0A1F4Q3Z6_UNCSA</name>
<dbReference type="SUPFAM" id="SSF49777">
    <property type="entry name" value="PEBP-like"/>
    <property type="match status" value="1"/>
</dbReference>
<evidence type="ECO:0008006" key="3">
    <source>
        <dbReference type="Google" id="ProtNLM"/>
    </source>
</evidence>
<dbReference type="EMBL" id="METM01000007">
    <property type="protein sequence ID" value="OGB90597.1"/>
    <property type="molecule type" value="Genomic_DNA"/>
</dbReference>
<sequence length="68" mass="7219">MAATSGGPNPPPGKPHRYCFKLYALDAALALKEGAGKKEVERAMAGRILGQARLVGLFEELRSPAPEN</sequence>
<dbReference type="Proteomes" id="UP000178724">
    <property type="component" value="Unassembled WGS sequence"/>
</dbReference>
<dbReference type="Pfam" id="PF01161">
    <property type="entry name" value="PBP"/>
    <property type="match status" value="1"/>
</dbReference>
<comment type="caution">
    <text evidence="1">The sequence shown here is derived from an EMBL/GenBank/DDBJ whole genome shotgun (WGS) entry which is preliminary data.</text>
</comment>
<accession>A0A1F4Q3Z6</accession>
<evidence type="ECO:0000313" key="2">
    <source>
        <dbReference type="Proteomes" id="UP000178724"/>
    </source>
</evidence>
<reference evidence="1 2" key="1">
    <citation type="journal article" date="2016" name="Nat. Commun.">
        <title>Thousands of microbial genomes shed light on interconnected biogeochemical processes in an aquifer system.</title>
        <authorList>
            <person name="Anantharaman K."/>
            <person name="Brown C.T."/>
            <person name="Hug L.A."/>
            <person name="Sharon I."/>
            <person name="Castelle C.J."/>
            <person name="Probst A.J."/>
            <person name="Thomas B.C."/>
            <person name="Singh A."/>
            <person name="Wilkins M.J."/>
            <person name="Karaoz U."/>
            <person name="Brodie E.L."/>
            <person name="Williams K.H."/>
            <person name="Hubbard S.S."/>
            <person name="Banfield J.F."/>
        </authorList>
    </citation>
    <scope>NUCLEOTIDE SEQUENCE [LARGE SCALE GENOMIC DNA]</scope>
</reference>